<sequence length="35" mass="4228">AQQHQDPHHIPKQHHNSDYELGMAATLYEQHYRMD</sequence>
<comment type="caution">
    <text evidence="2">The sequence shown here is derived from an EMBL/GenBank/DDBJ whole genome shotgun (WGS) entry which is preliminary data.</text>
</comment>
<dbReference type="AlphaFoldDB" id="A0A392W9X5"/>
<feature type="region of interest" description="Disordered" evidence="1">
    <location>
        <begin position="1"/>
        <end position="22"/>
    </location>
</feature>
<evidence type="ECO:0000313" key="2">
    <source>
        <dbReference type="EMBL" id="MCI95941.1"/>
    </source>
</evidence>
<reference evidence="2 3" key="1">
    <citation type="journal article" date="2018" name="Front. Plant Sci.">
        <title>Red Clover (Trifolium pratense) and Zigzag Clover (T. medium) - A Picture of Genomic Similarities and Differences.</title>
        <authorList>
            <person name="Dluhosova J."/>
            <person name="Istvanek J."/>
            <person name="Nedelnik J."/>
            <person name="Repkova J."/>
        </authorList>
    </citation>
    <scope>NUCLEOTIDE SEQUENCE [LARGE SCALE GENOMIC DNA]</scope>
    <source>
        <strain evidence="3">cv. 10/8</strain>
        <tissue evidence="2">Leaf</tissue>
    </source>
</reference>
<feature type="non-terminal residue" evidence="2">
    <location>
        <position position="1"/>
    </location>
</feature>
<dbReference type="Proteomes" id="UP000265520">
    <property type="component" value="Unassembled WGS sequence"/>
</dbReference>
<name>A0A392W9X5_9FABA</name>
<evidence type="ECO:0000256" key="1">
    <source>
        <dbReference type="SAM" id="MobiDB-lite"/>
    </source>
</evidence>
<evidence type="ECO:0000313" key="3">
    <source>
        <dbReference type="Proteomes" id="UP000265520"/>
    </source>
</evidence>
<proteinExistence type="predicted"/>
<keyword evidence="3" id="KW-1185">Reference proteome</keyword>
<organism evidence="2 3">
    <name type="scientific">Trifolium medium</name>
    <dbReference type="NCBI Taxonomy" id="97028"/>
    <lineage>
        <taxon>Eukaryota</taxon>
        <taxon>Viridiplantae</taxon>
        <taxon>Streptophyta</taxon>
        <taxon>Embryophyta</taxon>
        <taxon>Tracheophyta</taxon>
        <taxon>Spermatophyta</taxon>
        <taxon>Magnoliopsida</taxon>
        <taxon>eudicotyledons</taxon>
        <taxon>Gunneridae</taxon>
        <taxon>Pentapetalae</taxon>
        <taxon>rosids</taxon>
        <taxon>fabids</taxon>
        <taxon>Fabales</taxon>
        <taxon>Fabaceae</taxon>
        <taxon>Papilionoideae</taxon>
        <taxon>50 kb inversion clade</taxon>
        <taxon>NPAAA clade</taxon>
        <taxon>Hologalegina</taxon>
        <taxon>IRL clade</taxon>
        <taxon>Trifolieae</taxon>
        <taxon>Trifolium</taxon>
    </lineage>
</organism>
<protein>
    <submittedName>
        <fullName evidence="2">Uncharacterized protein</fullName>
    </submittedName>
</protein>
<dbReference type="EMBL" id="LXQA011400894">
    <property type="protein sequence ID" value="MCI95941.1"/>
    <property type="molecule type" value="Genomic_DNA"/>
</dbReference>
<accession>A0A392W9X5</accession>